<gene>
    <name evidence="5" type="ORF">B4U80_07129</name>
</gene>
<keyword evidence="4" id="KW-0732">Signal</keyword>
<dbReference type="GO" id="GO:0062129">
    <property type="term" value="C:chitin-based extracellular matrix"/>
    <property type="evidence" value="ECO:0007669"/>
    <property type="project" value="TreeGrafter"/>
</dbReference>
<evidence type="ECO:0000256" key="4">
    <source>
        <dbReference type="SAM" id="SignalP"/>
    </source>
</evidence>
<evidence type="ECO:0000256" key="1">
    <source>
        <dbReference type="ARBA" id="ARBA00022460"/>
    </source>
</evidence>
<sequence>MIFKQFKFVVVAVAVFGFVNAADKAKPPQKPGKPGKPGTGVSNIFRTQDVKGNYDFGYDITDADGATNFRRETGDGKGNVVGSYGLADVDGRTRVVEYAADKNGFTAAIQTNEPGTSDADAANAVYNGVDKNPKQFSYTFTVEDPPPKDDGKYKPDKNKWAASAVQLFRKMYAAASEPHVDYNQSGDYPVNDSVAYGERENSEAADSADSGEED</sequence>
<feature type="chain" id="PRO_5019182207" evidence="4">
    <location>
        <begin position="22"/>
        <end position="214"/>
    </location>
</feature>
<reference evidence="5 6" key="1">
    <citation type="journal article" date="2018" name="Gigascience">
        <title>Genomes of trombidid mites reveal novel predicted allergens and laterally-transferred genes associated with secondary metabolism.</title>
        <authorList>
            <person name="Dong X."/>
            <person name="Chaisiri K."/>
            <person name="Xia D."/>
            <person name="Armstrong S.D."/>
            <person name="Fang Y."/>
            <person name="Donnelly M.J."/>
            <person name="Kadowaki T."/>
            <person name="McGarry J.W."/>
            <person name="Darby A.C."/>
            <person name="Makepeace B.L."/>
        </authorList>
    </citation>
    <scope>NUCLEOTIDE SEQUENCE [LARGE SCALE GENOMIC DNA]</scope>
    <source>
        <strain evidence="5">UoL-UT</strain>
    </source>
</reference>
<feature type="signal peptide" evidence="4">
    <location>
        <begin position="1"/>
        <end position="21"/>
    </location>
</feature>
<dbReference type="EMBL" id="NCKV01002613">
    <property type="protein sequence ID" value="RWS26606.1"/>
    <property type="molecule type" value="Genomic_DNA"/>
</dbReference>
<dbReference type="InterPro" id="IPR031311">
    <property type="entry name" value="CHIT_BIND_RR_consensus"/>
</dbReference>
<organism evidence="5 6">
    <name type="scientific">Leptotrombidium deliense</name>
    <dbReference type="NCBI Taxonomy" id="299467"/>
    <lineage>
        <taxon>Eukaryota</taxon>
        <taxon>Metazoa</taxon>
        <taxon>Ecdysozoa</taxon>
        <taxon>Arthropoda</taxon>
        <taxon>Chelicerata</taxon>
        <taxon>Arachnida</taxon>
        <taxon>Acari</taxon>
        <taxon>Acariformes</taxon>
        <taxon>Trombidiformes</taxon>
        <taxon>Prostigmata</taxon>
        <taxon>Anystina</taxon>
        <taxon>Parasitengona</taxon>
        <taxon>Trombiculoidea</taxon>
        <taxon>Trombiculidae</taxon>
        <taxon>Leptotrombidium</taxon>
    </lineage>
</organism>
<dbReference type="PRINTS" id="PR00947">
    <property type="entry name" value="CUTICLE"/>
</dbReference>
<dbReference type="GO" id="GO:0008010">
    <property type="term" value="F:structural constituent of chitin-based larval cuticle"/>
    <property type="evidence" value="ECO:0007669"/>
    <property type="project" value="TreeGrafter"/>
</dbReference>
<dbReference type="PANTHER" id="PTHR10380">
    <property type="entry name" value="CUTICLE PROTEIN"/>
    <property type="match status" value="1"/>
</dbReference>
<dbReference type="PANTHER" id="PTHR10380:SF173">
    <property type="entry name" value="CUTICULAR PROTEIN 47EF, ISOFORM C-RELATED"/>
    <property type="match status" value="1"/>
</dbReference>
<protein>
    <submittedName>
        <fullName evidence="5">Uncharacterized protein</fullName>
    </submittedName>
</protein>
<dbReference type="InterPro" id="IPR050468">
    <property type="entry name" value="Cuticle_Struct_Prot"/>
</dbReference>
<dbReference type="AlphaFoldDB" id="A0A443SGH2"/>
<dbReference type="OrthoDB" id="7394989at2759"/>
<comment type="caution">
    <text evidence="5">The sequence shown here is derived from an EMBL/GenBank/DDBJ whole genome shotgun (WGS) entry which is preliminary data.</text>
</comment>
<evidence type="ECO:0000256" key="2">
    <source>
        <dbReference type="PROSITE-ProRule" id="PRU00497"/>
    </source>
</evidence>
<accession>A0A443SGH2</accession>
<proteinExistence type="predicted"/>
<dbReference type="Pfam" id="PF00379">
    <property type="entry name" value="Chitin_bind_4"/>
    <property type="match status" value="1"/>
</dbReference>
<evidence type="ECO:0000313" key="6">
    <source>
        <dbReference type="Proteomes" id="UP000288716"/>
    </source>
</evidence>
<dbReference type="InterPro" id="IPR000618">
    <property type="entry name" value="Insect_cuticle"/>
</dbReference>
<dbReference type="PROSITE" id="PS00233">
    <property type="entry name" value="CHIT_BIND_RR_1"/>
    <property type="match status" value="1"/>
</dbReference>
<evidence type="ECO:0000313" key="5">
    <source>
        <dbReference type="EMBL" id="RWS26606.1"/>
    </source>
</evidence>
<keyword evidence="6" id="KW-1185">Reference proteome</keyword>
<evidence type="ECO:0000256" key="3">
    <source>
        <dbReference type="SAM" id="MobiDB-lite"/>
    </source>
</evidence>
<keyword evidence="1 2" id="KW-0193">Cuticle</keyword>
<dbReference type="PROSITE" id="PS51155">
    <property type="entry name" value="CHIT_BIND_RR_2"/>
    <property type="match status" value="1"/>
</dbReference>
<feature type="region of interest" description="Disordered" evidence="3">
    <location>
        <begin position="179"/>
        <end position="214"/>
    </location>
</feature>
<dbReference type="VEuPathDB" id="VectorBase:LDEU005433"/>
<name>A0A443SGH2_9ACAR</name>
<dbReference type="Proteomes" id="UP000288716">
    <property type="component" value="Unassembled WGS sequence"/>
</dbReference>